<keyword evidence="4" id="KW-0540">Nuclease</keyword>
<evidence type="ECO:0000313" key="5">
    <source>
        <dbReference type="Proteomes" id="UP000184444"/>
    </source>
</evidence>
<organism evidence="4 5">
    <name type="scientific">Paracoccus solventivorans</name>
    <dbReference type="NCBI Taxonomy" id="53463"/>
    <lineage>
        <taxon>Bacteria</taxon>
        <taxon>Pseudomonadati</taxon>
        <taxon>Pseudomonadota</taxon>
        <taxon>Alphaproteobacteria</taxon>
        <taxon>Rhodobacterales</taxon>
        <taxon>Paracoccaceae</taxon>
        <taxon>Paracoccus</taxon>
    </lineage>
</organism>
<dbReference type="GO" id="GO:0006355">
    <property type="term" value="P:regulation of DNA-templated transcription"/>
    <property type="evidence" value="ECO:0007669"/>
    <property type="project" value="InterPro"/>
</dbReference>
<dbReference type="InterPro" id="IPR000305">
    <property type="entry name" value="GIY-YIG_endonuc"/>
</dbReference>
<feature type="domain" description="HTH HARE-type" evidence="3">
    <location>
        <begin position="6"/>
        <end position="78"/>
    </location>
</feature>
<keyword evidence="4" id="KW-0255">Endonuclease</keyword>
<name>A0A1M7H3J3_9RHOB</name>
<dbReference type="InterPro" id="IPR035901">
    <property type="entry name" value="GIY-YIG_endonuc_sf"/>
</dbReference>
<keyword evidence="4" id="KW-0378">Hydrolase</keyword>
<dbReference type="EMBL" id="FRCK01000005">
    <property type="protein sequence ID" value="SHM23101.1"/>
    <property type="molecule type" value="Genomic_DNA"/>
</dbReference>
<sequence length="261" mass="29539">MTHSDLKWRDAIITVLQDADGAMHYTEIAEEIAKRKLRKNLGATPAATVASMVSTSNKSGEDSPFLKTEPGRVMFNPQWVGALTADTPDIAPAPEPEDIPVVKAVGMYWNITRVDWKTNPRLWGQQQQGSKLVDFGGQCGIYILYDRDRVIYVGRAIDQPLGQRLSQHMKDRLNGRWDRFSWFGLRRVTEDGELGPSEFTASREQIISLMEAILIEALEPPLNRKRGDDFSEREFLQVEDPTLKHKSQKAVLERLMAQLSS</sequence>
<evidence type="ECO:0000256" key="1">
    <source>
        <dbReference type="ARBA" id="ARBA00023163"/>
    </source>
</evidence>
<dbReference type="Pfam" id="PF05066">
    <property type="entry name" value="HARE-HTH"/>
    <property type="match status" value="1"/>
</dbReference>
<evidence type="ECO:0000259" key="3">
    <source>
        <dbReference type="PROSITE" id="PS51913"/>
    </source>
</evidence>
<dbReference type="Gene3D" id="3.40.1440.10">
    <property type="entry name" value="GIY-YIG endonuclease"/>
    <property type="match status" value="1"/>
</dbReference>
<dbReference type="InterPro" id="IPR007759">
    <property type="entry name" value="Asxl_HARE-HTH"/>
</dbReference>
<evidence type="ECO:0000259" key="2">
    <source>
        <dbReference type="PROSITE" id="PS50164"/>
    </source>
</evidence>
<dbReference type="AlphaFoldDB" id="A0A1M7H3J3"/>
<accession>A0A1M7H3J3</accession>
<evidence type="ECO:0000313" key="4">
    <source>
        <dbReference type="EMBL" id="SHM23101.1"/>
    </source>
</evidence>
<reference evidence="5" key="1">
    <citation type="submission" date="2016-11" db="EMBL/GenBank/DDBJ databases">
        <authorList>
            <person name="Varghese N."/>
            <person name="Submissions S."/>
        </authorList>
    </citation>
    <scope>NUCLEOTIDE SEQUENCE [LARGE SCALE GENOMIC DNA]</scope>
    <source>
        <strain evidence="5">DSM 6637</strain>
    </source>
</reference>
<dbReference type="GO" id="GO:0004519">
    <property type="term" value="F:endonuclease activity"/>
    <property type="evidence" value="ECO:0007669"/>
    <property type="project" value="UniProtKB-KW"/>
</dbReference>
<gene>
    <name evidence="4" type="ORF">SAMN05444389_105131</name>
</gene>
<dbReference type="CDD" id="cd00719">
    <property type="entry name" value="GIY-YIG_SF"/>
    <property type="match status" value="1"/>
</dbReference>
<protein>
    <submittedName>
        <fullName evidence="4">HB1, ASXL, restriction endonuclease HTH domain</fullName>
    </submittedName>
</protein>
<keyword evidence="5" id="KW-1185">Reference proteome</keyword>
<dbReference type="RefSeq" id="WP_073065945.1">
    <property type="nucleotide sequence ID" value="NZ_FRCK01000005.1"/>
</dbReference>
<dbReference type="SUPFAM" id="SSF82771">
    <property type="entry name" value="GIY-YIG endonuclease"/>
    <property type="match status" value="1"/>
</dbReference>
<proteinExistence type="predicted"/>
<dbReference type="PROSITE" id="PS51913">
    <property type="entry name" value="HTH_HARE"/>
    <property type="match status" value="1"/>
</dbReference>
<keyword evidence="1" id="KW-0804">Transcription</keyword>
<dbReference type="Proteomes" id="UP000184444">
    <property type="component" value="Unassembled WGS sequence"/>
</dbReference>
<feature type="domain" description="GIY-YIG" evidence="2">
    <location>
        <begin position="137"/>
        <end position="224"/>
    </location>
</feature>
<dbReference type="OrthoDB" id="1493526at2"/>
<dbReference type="STRING" id="53463.SAMN05444389_105131"/>
<dbReference type="PROSITE" id="PS50164">
    <property type="entry name" value="GIY_YIG"/>
    <property type="match status" value="1"/>
</dbReference>